<dbReference type="STRING" id="1344418.A0A1D2VCK6"/>
<dbReference type="InterPro" id="IPR056916">
    <property type="entry name" value="NTS_TR130"/>
</dbReference>
<comment type="subcellular location">
    <subcellularLocation>
        <location evidence="1">Golgi apparatus</location>
    </subcellularLocation>
</comment>
<reference evidence="9" key="1">
    <citation type="submission" date="2016-05" db="EMBL/GenBank/DDBJ databases">
        <title>Comparative genomics of biotechnologically important yeasts.</title>
        <authorList>
            <consortium name="DOE Joint Genome Institute"/>
            <person name="Riley R."/>
            <person name="Haridas S."/>
            <person name="Wolfe K.H."/>
            <person name="Lopes M.R."/>
            <person name="Hittinger C.T."/>
            <person name="Goker M."/>
            <person name="Salamov A."/>
            <person name="Wisecaver J."/>
            <person name="Long T.M."/>
            <person name="Aerts A.L."/>
            <person name="Barry K."/>
            <person name="Choi C."/>
            <person name="Clum A."/>
            <person name="Coughlan A.Y."/>
            <person name="Deshpande S."/>
            <person name="Douglass A.P."/>
            <person name="Hanson S.J."/>
            <person name="Klenk H.-P."/>
            <person name="Labutti K."/>
            <person name="Lapidus A."/>
            <person name="Lindquist E."/>
            <person name="Lipzen A."/>
            <person name="Meier-Kolthoff J.P."/>
            <person name="Ohm R.A."/>
            <person name="Otillar R.P."/>
            <person name="Pangilinan J."/>
            <person name="Peng Y."/>
            <person name="Rokas A."/>
            <person name="Rosa C.A."/>
            <person name="Scheuner C."/>
            <person name="Sibirny A.A."/>
            <person name="Slot J.C."/>
            <person name="Stielow J.B."/>
            <person name="Sun H."/>
            <person name="Kurtzman C.P."/>
            <person name="Blackwell M."/>
            <person name="Grigoriev I.V."/>
            <person name="Jeffries T.W."/>
        </authorList>
    </citation>
    <scope>NUCLEOTIDE SEQUENCE [LARGE SCALE GENOMIC DNA]</scope>
    <source>
        <strain evidence="9">DSM 1968</strain>
    </source>
</reference>
<dbReference type="PANTHER" id="PTHR13251:SF3">
    <property type="entry name" value="TRAFFICKING PROTEIN PARTICLE COMPLEX SUBUNIT 10"/>
    <property type="match status" value="1"/>
</dbReference>
<dbReference type="Proteomes" id="UP000095038">
    <property type="component" value="Unassembled WGS sequence"/>
</dbReference>
<gene>
    <name evidence="8" type="ORF">ASCRUDRAFT_14955</name>
</gene>
<evidence type="ECO:0000259" key="7">
    <source>
        <dbReference type="Pfam" id="PF24967"/>
    </source>
</evidence>
<protein>
    <recommendedName>
        <fullName evidence="10">Trafficking protein particle complex II-specific subunit 130</fullName>
    </recommendedName>
</protein>
<evidence type="ECO:0000259" key="5">
    <source>
        <dbReference type="Pfam" id="PF23036"/>
    </source>
</evidence>
<keyword evidence="2" id="KW-0813">Transport</keyword>
<keyword evidence="9" id="KW-1185">Reference proteome</keyword>
<dbReference type="EMBL" id="KV454487">
    <property type="protein sequence ID" value="ODV59187.1"/>
    <property type="molecule type" value="Genomic_DNA"/>
</dbReference>
<name>A0A1D2VCK6_9ASCO</name>
<dbReference type="InParanoid" id="A0A1D2VCK6"/>
<evidence type="ECO:0000256" key="2">
    <source>
        <dbReference type="ARBA" id="ARBA00022448"/>
    </source>
</evidence>
<keyword evidence="3" id="KW-0333">Golgi apparatus</keyword>
<evidence type="ECO:0000313" key="9">
    <source>
        <dbReference type="Proteomes" id="UP000095038"/>
    </source>
</evidence>
<dbReference type="GO" id="GO:0005829">
    <property type="term" value="C:cytosol"/>
    <property type="evidence" value="ECO:0007669"/>
    <property type="project" value="GOC"/>
</dbReference>
<dbReference type="GO" id="GO:0034498">
    <property type="term" value="P:early endosome to Golgi transport"/>
    <property type="evidence" value="ECO:0007669"/>
    <property type="project" value="TreeGrafter"/>
</dbReference>
<dbReference type="FunCoup" id="A0A1D2VCK6">
    <property type="interactions" value="75"/>
</dbReference>
<dbReference type="InterPro" id="IPR055505">
    <property type="entry name" value="DUF7077"/>
</dbReference>
<dbReference type="GO" id="GO:0006891">
    <property type="term" value="P:intra-Golgi vesicle-mediated transport"/>
    <property type="evidence" value="ECO:0007669"/>
    <property type="project" value="TreeGrafter"/>
</dbReference>
<feature type="domain" description="DUF7077" evidence="6">
    <location>
        <begin position="929"/>
        <end position="1056"/>
    </location>
</feature>
<evidence type="ECO:0008006" key="10">
    <source>
        <dbReference type="Google" id="ProtNLM"/>
    </source>
</evidence>
<accession>A0A1D2VCK6</accession>
<feature type="domain" description="Trs130 NTS" evidence="7">
    <location>
        <begin position="564"/>
        <end position="673"/>
    </location>
</feature>
<feature type="domain" description="TRAPPC10/Trs130 C-terminal" evidence="4">
    <location>
        <begin position="1341"/>
        <end position="1508"/>
    </location>
</feature>
<dbReference type="InterPro" id="IPR056913">
    <property type="entry name" value="TRAPPC10/Trs130_N"/>
</dbReference>
<dbReference type="Pfam" id="PF23274">
    <property type="entry name" value="DUF7077"/>
    <property type="match status" value="1"/>
</dbReference>
<dbReference type="Pfam" id="PF24967">
    <property type="entry name" value="NTS_TR130"/>
    <property type="match status" value="1"/>
</dbReference>
<organism evidence="8 9">
    <name type="scientific">Ascoidea rubescens DSM 1968</name>
    <dbReference type="NCBI Taxonomy" id="1344418"/>
    <lineage>
        <taxon>Eukaryota</taxon>
        <taxon>Fungi</taxon>
        <taxon>Dikarya</taxon>
        <taxon>Ascomycota</taxon>
        <taxon>Saccharomycotina</taxon>
        <taxon>Saccharomycetes</taxon>
        <taxon>Ascoideaceae</taxon>
        <taxon>Ascoidea</taxon>
    </lineage>
</organism>
<feature type="domain" description="TRAPPC10/Trs130 N-terminal" evidence="5">
    <location>
        <begin position="103"/>
        <end position="236"/>
    </location>
</feature>
<dbReference type="GeneID" id="30962909"/>
<evidence type="ECO:0000256" key="3">
    <source>
        <dbReference type="ARBA" id="ARBA00023034"/>
    </source>
</evidence>
<dbReference type="RefSeq" id="XP_020045494.1">
    <property type="nucleotide sequence ID" value="XM_020189273.1"/>
</dbReference>
<proteinExistence type="predicted"/>
<dbReference type="PANTHER" id="PTHR13251">
    <property type="entry name" value="EPILEPSY HOLOPROSENCEPHALY CANDIDATE 1/TMEM1"/>
    <property type="match status" value="1"/>
</dbReference>
<dbReference type="Pfam" id="PF23036">
    <property type="entry name" value="TRAPPC10_1st"/>
    <property type="match status" value="1"/>
</dbReference>
<evidence type="ECO:0000313" key="8">
    <source>
        <dbReference type="EMBL" id="ODV59187.1"/>
    </source>
</evidence>
<dbReference type="InterPro" id="IPR045126">
    <property type="entry name" value="TRAPPC10/Trs130"/>
</dbReference>
<sequence length="1518" mass="176577">MNFNNSAPTKGKALVNVAYYDPFDLYAKLKEDLESKLPLTNLHLKLENAPLKSIPILPINIIEEIPNSISAALNVNNQINPPSDSFDLNSSHSQSILFNDLINAVNDPYLKIMFFQCANGIDEYRTKVRPFIKEWFKQSIDTSKLPTDWLLVYYIPEGVKDDVEARFKTTLLDKIKFDFNSYNSPNTSAHNLSVRVLKIKAEYSNKIEYDSNWNNFLTKIKDSILNTFNNRISFYKSVILDLVNTYPEKPNTDESSILPSSIVESFFKNYHSNINIGLYLLLNENLGILFNHLTFYEDSLLYYDNLEKIFQFFFEKFLNSNEDKNPTFIEKVGFNDISISKNCFYFNFFENDQNQFLIDLSNNFLDIFSSIPSNNALSKKLQINTYFDLFKKIRLSILDNASSYFQLKVYIFWNQSILINSLILSYLESSAYSPAIISIHLYQLLKRLETFIVDMCGALIDNKISKKNIIKIAEWSYSIVDSYMLLIQEFYFTPGKLTRTMFDPNSINHFLQNREINDALGNLFITKRFFLIVLGKRYNYKLNYYFTDKLTHINTVNYLFKGENDSVYEFDYSPLKKALTNQKTFQEYFVELTESAINHFNIADKPRNVDILSIDIAMINFQNKNYRDSLLVLQNCPTFYNEQGWKYIGFYLLKVYICCLENTIEEDEITLSKTNKESGNYNSLYITVQESKTTLLTSYLDLLSTILSSSNKFNSISLSDLKIQKNSDSFEDIDFKQENLTEKNNESSNFFDNDLENINKFLINSKEINDVLIKILNLKDKISVEYDLSNLFVFKISKFISSKKLNTYDIELLLKNLLLHLDEKEEAFKFDEIKLTLKSIDDDSEVISFVFNPSSPDESIVFKKGTNVITLGCKDLITGKFILNSLVLKMGKLKFTKDFLDEDHREYLIDGSNQSSYQVNQFVLYPFFRNLTLDLNNPLSLNLSQKMISIKLNNGSFDIFNGYLEFWSGTEGFEIIEDNLSAFTYSRQLEASESSQIAYYKNYNSSRFLKKKKPTKLSITCDHTDENNAKFKFNEISPNSTVEIIVPYKLNEQVPLMAPTINKNLIKLKTKITYFVKENDNKVRYSLVDYEDINTALCVSVSVQDSFKSSKLFSKFSIGTSDINVPIRVMGSRLRSNNNYKVSSAIKPKPLIAFGNQPVCHFFKIEPRSDKYIVKKKDSINLNVQYRSLSDESFEILWYIFISYYLFRNGFEEEKDIHFRTKESFIDHILILKKFLRRVIFVDFNRYGLMNEINILPINYKIVNEFLINIDYKCQKRIQESLYSFLEEINNGKALNYLKLEVKGFSLNNSNHNNISDEIEIKNKKLDELFLSVSKNLNIAVPIPLIQVIHIVEFEFEENPQYIVGQAISTKLKIKTLINWRGEETTDFNENKSLPAGEVVGGNKKNKKRVLFIDPNEDLKIEEFSIDIQTNQDAWLISGKRSFLFEIDKKNKEQIEFLSPDVDIVLIPLKIGQLLLPEIEIKAINNHLNDSFTMEIDYKNSSQTLLIVPDLDRVTFAF</sequence>
<evidence type="ECO:0000259" key="6">
    <source>
        <dbReference type="Pfam" id="PF23274"/>
    </source>
</evidence>
<evidence type="ECO:0000256" key="1">
    <source>
        <dbReference type="ARBA" id="ARBA00004555"/>
    </source>
</evidence>
<dbReference type="OrthoDB" id="10256906at2759"/>
<dbReference type="Pfam" id="PF12584">
    <property type="entry name" value="TRAPPC10"/>
    <property type="match status" value="1"/>
</dbReference>
<evidence type="ECO:0000259" key="4">
    <source>
        <dbReference type="Pfam" id="PF12584"/>
    </source>
</evidence>
<dbReference type="InterPro" id="IPR022233">
    <property type="entry name" value="TRAPPC10/Trs130_C"/>
</dbReference>
<dbReference type="GO" id="GO:1990071">
    <property type="term" value="C:TRAPPII protein complex"/>
    <property type="evidence" value="ECO:0007669"/>
    <property type="project" value="InterPro"/>
</dbReference>